<comment type="pathway">
    <text evidence="6">Cell wall biogenesis; peptidoglycan biosynthesis.</text>
</comment>
<evidence type="ECO:0000256" key="2">
    <source>
        <dbReference type="ARBA" id="ARBA00022618"/>
    </source>
</evidence>
<comment type="function">
    <text evidence="6">Involved in cell wall formation. Catalyzes the final step in the synthesis of UDP-N-acetylmuramoyl-pentapeptide, the precursor of murein.</text>
</comment>
<dbReference type="EMBL" id="QBKR01000022">
    <property type="protein sequence ID" value="PTX55061.1"/>
    <property type="molecule type" value="Genomic_DNA"/>
</dbReference>
<sequence length="458" mass="51239">MFPIELGKLARVIGGRIVRGNPNLKLKHGLYQRTSPLPNHGVVFLRLNTQTGAKELQRLQPKPTTAVVVKKGLEHRVPRTCAVITVHHVMNSVRNLIRRERSRSRAAFIGITGSCGKTTTKEMTAVVLSRRFRTLKTIANYNVASMLPFNLIRLRPDHQAVILEMGMSSLGNIRRQCEVAKPHIGIVTNVGVAHVGSLGGKRSNVVRAKQELVDGVRPGGTLIINADDKGTRKLNTRRFRGKIITYGVRNRAHLQAGDIQYTRQGMSFRVKKKKYEIPLWGEHNVYNALAAIALARHLGVPRREIRKGLSRFRPPKMRLQRSRGIKNCLLINDAYNANPNSMIAGLKVLKKVAKEKPSVAVLGDMAELGRLSKKGHRRVGKKVAKLNPDYLFTVGPKAKEIGRAAIQSGYARNKVRFCQNRPQKVAKRIKKKVPPGSILYFKASRKTKLEQTVKLLKK</sequence>
<name>A0A2T6BG95_9BACL</name>
<keyword evidence="6" id="KW-0961">Cell wall biogenesis/degradation</keyword>
<dbReference type="InterPro" id="IPR005863">
    <property type="entry name" value="UDP-N-AcMur_synth"/>
</dbReference>
<feature type="domain" description="Mur ligase central" evidence="8">
    <location>
        <begin position="111"/>
        <end position="295"/>
    </location>
</feature>
<evidence type="ECO:0000256" key="5">
    <source>
        <dbReference type="ARBA" id="ARBA00023306"/>
    </source>
</evidence>
<keyword evidence="4" id="KW-0067">ATP-binding</keyword>
<keyword evidence="3" id="KW-0547">Nucleotide-binding</keyword>
<dbReference type="Gene3D" id="3.90.190.20">
    <property type="entry name" value="Mur ligase, C-terminal domain"/>
    <property type="match status" value="1"/>
</dbReference>
<keyword evidence="1 9" id="KW-0436">Ligase</keyword>
<dbReference type="RefSeq" id="WP_170109673.1">
    <property type="nucleotide sequence ID" value="NZ_QBKR01000022.1"/>
</dbReference>
<dbReference type="NCBIfam" id="TIGR01143">
    <property type="entry name" value="murF"/>
    <property type="match status" value="1"/>
</dbReference>
<keyword evidence="10" id="KW-1185">Reference proteome</keyword>
<proteinExistence type="predicted"/>
<evidence type="ECO:0000259" key="7">
    <source>
        <dbReference type="Pfam" id="PF02875"/>
    </source>
</evidence>
<comment type="caution">
    <text evidence="9">The sequence shown here is derived from an EMBL/GenBank/DDBJ whole genome shotgun (WGS) entry which is preliminary data.</text>
</comment>
<dbReference type="GO" id="GO:0005524">
    <property type="term" value="F:ATP binding"/>
    <property type="evidence" value="ECO:0007669"/>
    <property type="project" value="UniProtKB-KW"/>
</dbReference>
<evidence type="ECO:0000313" key="9">
    <source>
        <dbReference type="EMBL" id="PTX55061.1"/>
    </source>
</evidence>
<feature type="domain" description="Mur ligase C-terminal" evidence="7">
    <location>
        <begin position="317"/>
        <end position="445"/>
    </location>
</feature>
<dbReference type="InterPro" id="IPR004101">
    <property type="entry name" value="Mur_ligase_C"/>
</dbReference>
<dbReference type="GO" id="GO:0071555">
    <property type="term" value="P:cell wall organization"/>
    <property type="evidence" value="ECO:0007669"/>
    <property type="project" value="UniProtKB-KW"/>
</dbReference>
<keyword evidence="6" id="KW-0133">Cell shape</keyword>
<dbReference type="GO" id="GO:0008360">
    <property type="term" value="P:regulation of cell shape"/>
    <property type="evidence" value="ECO:0007669"/>
    <property type="project" value="UniProtKB-KW"/>
</dbReference>
<reference evidence="9 10" key="1">
    <citation type="submission" date="2018-04" db="EMBL/GenBank/DDBJ databases">
        <title>Genomic Encyclopedia of Archaeal and Bacterial Type Strains, Phase II (KMG-II): from individual species to whole genera.</title>
        <authorList>
            <person name="Goeker M."/>
        </authorList>
    </citation>
    <scope>NUCLEOTIDE SEQUENCE [LARGE SCALE GENOMIC DNA]</scope>
    <source>
        <strain evidence="9 10">DSM 45787</strain>
    </source>
</reference>
<dbReference type="InterPro" id="IPR036565">
    <property type="entry name" value="Mur-like_cat_sf"/>
</dbReference>
<dbReference type="Gene3D" id="3.40.1190.10">
    <property type="entry name" value="Mur-like, catalytic domain"/>
    <property type="match status" value="1"/>
</dbReference>
<comment type="catalytic activity">
    <reaction evidence="6">
        <text>D-alanyl-D-alanine + UDP-N-acetyl-alpha-D-muramoyl-L-alanyl-gamma-D-glutamyl-meso-2,6-diaminopimelate + ATP = UDP-N-acetyl-alpha-D-muramoyl-L-alanyl-gamma-D-glutamyl-meso-2,6-diaminopimeloyl-D-alanyl-D-alanine + ADP + phosphate + H(+)</text>
        <dbReference type="Rhea" id="RHEA:28374"/>
        <dbReference type="ChEBI" id="CHEBI:15378"/>
        <dbReference type="ChEBI" id="CHEBI:30616"/>
        <dbReference type="ChEBI" id="CHEBI:43474"/>
        <dbReference type="ChEBI" id="CHEBI:57822"/>
        <dbReference type="ChEBI" id="CHEBI:61386"/>
        <dbReference type="ChEBI" id="CHEBI:83905"/>
        <dbReference type="ChEBI" id="CHEBI:456216"/>
        <dbReference type="EC" id="6.3.2.10"/>
    </reaction>
</comment>
<dbReference type="Pfam" id="PF02875">
    <property type="entry name" value="Mur_ligase_C"/>
    <property type="match status" value="1"/>
</dbReference>
<evidence type="ECO:0000256" key="1">
    <source>
        <dbReference type="ARBA" id="ARBA00022598"/>
    </source>
</evidence>
<dbReference type="InterPro" id="IPR013221">
    <property type="entry name" value="Mur_ligase_cen"/>
</dbReference>
<evidence type="ECO:0000256" key="3">
    <source>
        <dbReference type="ARBA" id="ARBA00022741"/>
    </source>
</evidence>
<dbReference type="Proteomes" id="UP000244240">
    <property type="component" value="Unassembled WGS sequence"/>
</dbReference>
<accession>A0A2T6BG95</accession>
<dbReference type="SUPFAM" id="SSF53623">
    <property type="entry name" value="MurD-like peptide ligases, catalytic domain"/>
    <property type="match status" value="1"/>
</dbReference>
<protein>
    <recommendedName>
        <fullName evidence="6">UDP-N-acetylmuramoyl-tripeptide--D-alanyl-D-alanine ligase</fullName>
        <ecNumber evidence="6">6.3.2.10</ecNumber>
    </recommendedName>
</protein>
<dbReference type="Pfam" id="PF08245">
    <property type="entry name" value="Mur_ligase_M"/>
    <property type="match status" value="1"/>
</dbReference>
<dbReference type="GO" id="GO:0009252">
    <property type="term" value="P:peptidoglycan biosynthetic process"/>
    <property type="evidence" value="ECO:0007669"/>
    <property type="project" value="UniProtKB-UniPathway"/>
</dbReference>
<dbReference type="SUPFAM" id="SSF53244">
    <property type="entry name" value="MurD-like peptide ligases, peptide-binding domain"/>
    <property type="match status" value="1"/>
</dbReference>
<dbReference type="GO" id="GO:0051301">
    <property type="term" value="P:cell division"/>
    <property type="evidence" value="ECO:0007669"/>
    <property type="project" value="UniProtKB-KW"/>
</dbReference>
<comment type="subcellular location">
    <subcellularLocation>
        <location evidence="6">Cytoplasm</location>
    </subcellularLocation>
</comment>
<gene>
    <name evidence="9" type="ORF">C8P63_12221</name>
</gene>
<dbReference type="GO" id="GO:0047480">
    <property type="term" value="F:UDP-N-acetylmuramoyl-tripeptide-D-alanyl-D-alanine ligase activity"/>
    <property type="evidence" value="ECO:0007669"/>
    <property type="project" value="UniProtKB-EC"/>
</dbReference>
<evidence type="ECO:0000256" key="4">
    <source>
        <dbReference type="ARBA" id="ARBA00022840"/>
    </source>
</evidence>
<keyword evidence="2 6" id="KW-0132">Cell division</keyword>
<evidence type="ECO:0000259" key="8">
    <source>
        <dbReference type="Pfam" id="PF08245"/>
    </source>
</evidence>
<dbReference type="InterPro" id="IPR051046">
    <property type="entry name" value="MurCDEF_CellWall_CoF430Synth"/>
</dbReference>
<dbReference type="AlphaFoldDB" id="A0A2T6BG95"/>
<dbReference type="PANTHER" id="PTHR43024:SF1">
    <property type="entry name" value="UDP-N-ACETYLMURAMOYL-TRIPEPTIDE--D-ALANYL-D-ALANINE LIGASE"/>
    <property type="match status" value="1"/>
</dbReference>
<dbReference type="PANTHER" id="PTHR43024">
    <property type="entry name" value="UDP-N-ACETYLMURAMOYL-TRIPEPTIDE--D-ALANYL-D-ALANINE LIGASE"/>
    <property type="match status" value="1"/>
</dbReference>
<organism evidence="9 10">
    <name type="scientific">Melghirimyces profundicolus</name>
    <dbReference type="NCBI Taxonomy" id="1242148"/>
    <lineage>
        <taxon>Bacteria</taxon>
        <taxon>Bacillati</taxon>
        <taxon>Bacillota</taxon>
        <taxon>Bacilli</taxon>
        <taxon>Bacillales</taxon>
        <taxon>Thermoactinomycetaceae</taxon>
        <taxon>Melghirimyces</taxon>
    </lineage>
</organism>
<keyword evidence="6" id="KW-0573">Peptidoglycan synthesis</keyword>
<dbReference type="GO" id="GO:0005737">
    <property type="term" value="C:cytoplasm"/>
    <property type="evidence" value="ECO:0007669"/>
    <property type="project" value="UniProtKB-SubCell"/>
</dbReference>
<evidence type="ECO:0000256" key="6">
    <source>
        <dbReference type="RuleBase" id="RU004136"/>
    </source>
</evidence>
<evidence type="ECO:0000313" key="10">
    <source>
        <dbReference type="Proteomes" id="UP000244240"/>
    </source>
</evidence>
<keyword evidence="5 6" id="KW-0131">Cell cycle</keyword>
<dbReference type="InterPro" id="IPR036615">
    <property type="entry name" value="Mur_ligase_C_dom_sf"/>
</dbReference>
<dbReference type="UniPathway" id="UPA00219"/>
<dbReference type="EC" id="6.3.2.10" evidence="6"/>
<dbReference type="GO" id="GO:0008766">
    <property type="term" value="F:UDP-N-acetylmuramoylalanyl-D-glutamyl-2,6-diaminopimelate-D-alanyl-D-alanine ligase activity"/>
    <property type="evidence" value="ECO:0007669"/>
    <property type="project" value="RHEA"/>
</dbReference>